<evidence type="ECO:0000259" key="2">
    <source>
        <dbReference type="Pfam" id="PF00005"/>
    </source>
</evidence>
<protein>
    <submittedName>
        <fullName evidence="3">ATP-binding cassette domain-containing protein</fullName>
    </submittedName>
</protein>
<dbReference type="PANTHER" id="PTHR24221:SF499">
    <property type="entry name" value="FATTY ACID ABC TRANSPORTER ATP-BINDING_PERMEASE PROTEIN"/>
    <property type="match status" value="1"/>
</dbReference>
<proteinExistence type="predicted"/>
<keyword evidence="3" id="KW-0067">ATP-binding</keyword>
<dbReference type="InterPro" id="IPR039421">
    <property type="entry name" value="Type_1_exporter"/>
</dbReference>
<dbReference type="PANTHER" id="PTHR24221">
    <property type="entry name" value="ATP-BINDING CASSETTE SUB-FAMILY B"/>
    <property type="match status" value="1"/>
</dbReference>
<organism evidence="3">
    <name type="scientific">Lactobacillus delbrueckii subsp. lactis</name>
    <dbReference type="NCBI Taxonomy" id="29397"/>
    <lineage>
        <taxon>Bacteria</taxon>
        <taxon>Bacillati</taxon>
        <taxon>Bacillota</taxon>
        <taxon>Bacilli</taxon>
        <taxon>Lactobacillales</taxon>
        <taxon>Lactobacillaceae</taxon>
        <taxon>Lactobacillus</taxon>
    </lineage>
</organism>
<reference evidence="3" key="1">
    <citation type="submission" date="2018-07" db="EMBL/GenBank/DDBJ databases">
        <authorList>
            <person name="Somerville V."/>
        </authorList>
    </citation>
    <scope>NUCLEOTIDE SEQUENCE</scope>
    <source>
        <strain evidence="3">NWC_2_2</strain>
    </source>
</reference>
<accession>A0A3G6JEC1</accession>
<gene>
    <name evidence="3" type="ORF">DQL93_06495</name>
</gene>
<keyword evidence="3" id="KW-0547">Nucleotide-binding</keyword>
<evidence type="ECO:0000313" key="3">
    <source>
        <dbReference type="EMBL" id="AZA16211.1"/>
    </source>
</evidence>
<dbReference type="EMBL" id="CP031023">
    <property type="protein sequence ID" value="AZA16211.1"/>
    <property type="molecule type" value="Genomic_DNA"/>
</dbReference>
<feature type="domain" description="ABC transporter" evidence="2">
    <location>
        <begin position="1"/>
        <end position="39"/>
    </location>
</feature>
<sequence length="102" mass="11040">MVAIVGPTGAGKTTIINLLERFYEVKGGQIYLDGQETRSMSRDTCAAISPWFCRIPGSLPGQFLPISSTAGKMPVMKRFTRQPAWPGPTASSASCRMAMRPC</sequence>
<dbReference type="SUPFAM" id="SSF52540">
    <property type="entry name" value="P-loop containing nucleoside triphosphate hydrolases"/>
    <property type="match status" value="1"/>
</dbReference>
<dbReference type="InterPro" id="IPR003439">
    <property type="entry name" value="ABC_transporter-like_ATP-bd"/>
</dbReference>
<dbReference type="GO" id="GO:0016887">
    <property type="term" value="F:ATP hydrolysis activity"/>
    <property type="evidence" value="ECO:0007669"/>
    <property type="project" value="InterPro"/>
</dbReference>
<dbReference type="Gene3D" id="3.40.50.300">
    <property type="entry name" value="P-loop containing nucleotide triphosphate hydrolases"/>
    <property type="match status" value="1"/>
</dbReference>
<evidence type="ECO:0000256" key="1">
    <source>
        <dbReference type="SAM" id="MobiDB-lite"/>
    </source>
</evidence>
<dbReference type="InterPro" id="IPR027417">
    <property type="entry name" value="P-loop_NTPase"/>
</dbReference>
<name>A0A3G6JEC1_LACDL</name>
<dbReference type="Pfam" id="PF00005">
    <property type="entry name" value="ABC_tran"/>
    <property type="match status" value="1"/>
</dbReference>
<feature type="region of interest" description="Disordered" evidence="1">
    <location>
        <begin position="80"/>
        <end position="102"/>
    </location>
</feature>
<dbReference type="AlphaFoldDB" id="A0A3G6JEC1"/>
<dbReference type="GO" id="GO:0042626">
    <property type="term" value="F:ATPase-coupled transmembrane transporter activity"/>
    <property type="evidence" value="ECO:0007669"/>
    <property type="project" value="TreeGrafter"/>
</dbReference>
<dbReference type="GO" id="GO:0005524">
    <property type="term" value="F:ATP binding"/>
    <property type="evidence" value="ECO:0007669"/>
    <property type="project" value="UniProtKB-KW"/>
</dbReference>